<gene>
    <name evidence="3" type="ORF">HMPREF0860_0394</name>
    <name evidence="2" type="ORF">HMPREF1325_2608</name>
</gene>
<name>U2KGK6_TRESO</name>
<dbReference type="EMBL" id="AUZJ01000043">
    <property type="protein sequence ID" value="ERF60224.1"/>
    <property type="molecule type" value="Genomic_DNA"/>
</dbReference>
<dbReference type="Proteomes" id="UP000016646">
    <property type="component" value="Unassembled WGS sequence"/>
</dbReference>
<dbReference type="AlphaFoldDB" id="U2KGK6"/>
<keyword evidence="5" id="KW-1185">Reference proteome</keyword>
<dbReference type="RefSeq" id="WP_021330623.1">
    <property type="nucleotide sequence ID" value="NZ_AUZJ01000043.1"/>
</dbReference>
<proteinExistence type="predicted"/>
<evidence type="ECO:0000256" key="1">
    <source>
        <dbReference type="SAM" id="SignalP"/>
    </source>
</evidence>
<organism evidence="2 4">
    <name type="scientific">Treponema socranskii subsp. socranskii VPI DR56BR1116 = ATCC 35536</name>
    <dbReference type="NCBI Taxonomy" id="1125725"/>
    <lineage>
        <taxon>Bacteria</taxon>
        <taxon>Pseudomonadati</taxon>
        <taxon>Spirochaetota</taxon>
        <taxon>Spirochaetia</taxon>
        <taxon>Spirochaetales</taxon>
        <taxon>Treponemataceae</taxon>
        <taxon>Treponema</taxon>
    </lineage>
</organism>
<evidence type="ECO:0000313" key="2">
    <source>
        <dbReference type="EMBL" id="ERF60224.1"/>
    </source>
</evidence>
<sequence length="135" mass="13949">MNMYKKFFSLFGAALVIAAAVCTFTSCKSGDDSDPAPVATITSEDGSATLAILTLDKATGTGTYKVTGKVGPADFTAKGDFVLDASGTKITLKNTKVTPDAFAAMAASFNGEHSIDASKKVTVLAYTFNLTPLFA</sequence>
<evidence type="ECO:0000313" key="3">
    <source>
        <dbReference type="EMBL" id="ERJ97656.1"/>
    </source>
</evidence>
<accession>U2KGK6</accession>
<feature type="signal peptide" evidence="1">
    <location>
        <begin position="1"/>
        <end position="18"/>
    </location>
</feature>
<feature type="chain" id="PRO_5004630724" evidence="1">
    <location>
        <begin position="19"/>
        <end position="135"/>
    </location>
</feature>
<reference evidence="4 5" key="1">
    <citation type="submission" date="2013-08" db="EMBL/GenBank/DDBJ databases">
        <authorList>
            <person name="Durkin A.S."/>
            <person name="Haft D.R."/>
            <person name="McCorrison J."/>
            <person name="Torralba M."/>
            <person name="Gillis M."/>
            <person name="Haft D.H."/>
            <person name="Methe B."/>
            <person name="Sutton G."/>
            <person name="Nelson K.E."/>
        </authorList>
    </citation>
    <scope>NUCLEOTIDE SEQUENCE [LARGE SCALE GENOMIC DNA]</scope>
    <source>
        <strain evidence="3 5">ATCC 35536</strain>
        <strain evidence="2 4">VPI DR56BR1116</strain>
    </source>
</reference>
<evidence type="ECO:0000313" key="5">
    <source>
        <dbReference type="Proteomes" id="UP000016646"/>
    </source>
</evidence>
<keyword evidence="2" id="KW-0449">Lipoprotein</keyword>
<dbReference type="EMBL" id="AVQI01000084">
    <property type="protein sequence ID" value="ERJ97656.1"/>
    <property type="molecule type" value="Genomic_DNA"/>
</dbReference>
<dbReference type="PROSITE" id="PS51257">
    <property type="entry name" value="PROKAR_LIPOPROTEIN"/>
    <property type="match status" value="1"/>
</dbReference>
<dbReference type="PATRIC" id="fig|1125725.3.peg.1781"/>
<comment type="caution">
    <text evidence="2">The sequence shown here is derived from an EMBL/GenBank/DDBJ whole genome shotgun (WGS) entry which is preliminary data.</text>
</comment>
<protein>
    <submittedName>
        <fullName evidence="2 3">Lipoprotein</fullName>
    </submittedName>
</protein>
<evidence type="ECO:0000313" key="4">
    <source>
        <dbReference type="Proteomes" id="UP000016412"/>
    </source>
</evidence>
<keyword evidence="1" id="KW-0732">Signal</keyword>
<dbReference type="Proteomes" id="UP000016412">
    <property type="component" value="Unassembled WGS sequence"/>
</dbReference>